<organism evidence="1">
    <name type="scientific">uncultured Sphingopyxis sp</name>
    <dbReference type="NCBI Taxonomy" id="310581"/>
    <lineage>
        <taxon>Bacteria</taxon>
        <taxon>Pseudomonadati</taxon>
        <taxon>Pseudomonadota</taxon>
        <taxon>Alphaproteobacteria</taxon>
        <taxon>Sphingomonadales</taxon>
        <taxon>Sphingomonadaceae</taxon>
        <taxon>Sphingopyxis</taxon>
        <taxon>environmental samples</taxon>
    </lineage>
</organism>
<gene>
    <name evidence="1" type="ORF">SPPYR_2618</name>
</gene>
<dbReference type="KEGG" id="sphu:SPPYR_2618"/>
<evidence type="ECO:0000313" key="1">
    <source>
        <dbReference type="EMBL" id="SBV33738.1"/>
    </source>
</evidence>
<name>A0A1Y5PUR8_9SPHN</name>
<reference evidence="1" key="1">
    <citation type="submission" date="2016-03" db="EMBL/GenBank/DDBJ databases">
        <authorList>
            <person name="Ploux O."/>
        </authorList>
    </citation>
    <scope>NUCLEOTIDE SEQUENCE</scope>
    <source>
        <strain evidence="1">UC10</strain>
    </source>
</reference>
<sequence>MADDWRVDDLALCISRHERYPPEVRPGAVFTVRTVWTDMPDLVGGQTGTALKFRDVPDLGPRAAYCARRFRKITPDAPDDFDAEVIELLAAAKQVCR</sequence>
<accession>A0A1Y5PUR8</accession>
<dbReference type="EMBL" id="LT598653">
    <property type="protein sequence ID" value="SBV33738.1"/>
    <property type="molecule type" value="Genomic_DNA"/>
</dbReference>
<proteinExistence type="predicted"/>
<dbReference type="AlphaFoldDB" id="A0A1Y5PUR8"/>
<protein>
    <submittedName>
        <fullName evidence="1">Uncharacterized protein</fullName>
    </submittedName>
</protein>